<dbReference type="Proteomes" id="UP001255856">
    <property type="component" value="Unassembled WGS sequence"/>
</dbReference>
<feature type="region of interest" description="Disordered" evidence="1">
    <location>
        <begin position="448"/>
        <end position="486"/>
    </location>
</feature>
<proteinExistence type="predicted"/>
<evidence type="ECO:0000259" key="2">
    <source>
        <dbReference type="Pfam" id="PF00561"/>
    </source>
</evidence>
<dbReference type="InterPro" id="IPR000073">
    <property type="entry name" value="AB_hydrolase_1"/>
</dbReference>
<name>A0AAD9IKE3_PROWI</name>
<comment type="caution">
    <text evidence="3">The sequence shown here is derived from an EMBL/GenBank/DDBJ whole genome shotgun (WGS) entry which is preliminary data.</text>
</comment>
<accession>A0AAD9IKE3</accession>
<dbReference type="Pfam" id="PF00561">
    <property type="entry name" value="Abhydrolase_1"/>
    <property type="match status" value="1"/>
</dbReference>
<dbReference type="GO" id="GO:0016020">
    <property type="term" value="C:membrane"/>
    <property type="evidence" value="ECO:0007669"/>
    <property type="project" value="TreeGrafter"/>
</dbReference>
<dbReference type="InterPro" id="IPR050266">
    <property type="entry name" value="AB_hydrolase_sf"/>
</dbReference>
<dbReference type="PRINTS" id="PR00111">
    <property type="entry name" value="ABHYDROLASE"/>
</dbReference>
<gene>
    <name evidence="3" type="ORF">QBZ16_004660</name>
</gene>
<reference evidence="3" key="1">
    <citation type="submission" date="2021-01" db="EMBL/GenBank/DDBJ databases">
        <authorList>
            <person name="Eckstrom K.M.E."/>
        </authorList>
    </citation>
    <scope>NUCLEOTIDE SEQUENCE</scope>
    <source>
        <strain evidence="3">UVCC 0001</strain>
    </source>
</reference>
<dbReference type="InterPro" id="IPR029058">
    <property type="entry name" value="AB_hydrolase_fold"/>
</dbReference>
<dbReference type="EMBL" id="JASFZW010000006">
    <property type="protein sequence ID" value="KAK2077812.1"/>
    <property type="molecule type" value="Genomic_DNA"/>
</dbReference>
<dbReference type="PANTHER" id="PTHR43798">
    <property type="entry name" value="MONOACYLGLYCEROL LIPASE"/>
    <property type="match status" value="1"/>
</dbReference>
<feature type="domain" description="AB hydrolase-1" evidence="2">
    <location>
        <begin position="76"/>
        <end position="233"/>
    </location>
</feature>
<evidence type="ECO:0000256" key="1">
    <source>
        <dbReference type="SAM" id="MobiDB-lite"/>
    </source>
</evidence>
<evidence type="ECO:0000313" key="3">
    <source>
        <dbReference type="EMBL" id="KAK2077812.1"/>
    </source>
</evidence>
<sequence length="486" mass="51218">MGKAADPSSASDAEKLRGLYFRALCDATAPDPVLEREVAMWPQTEASTSLPRPRYASLSTGMRVCYLEWGTGGEEIVILLHDAGSSARVWAPVASRLAVSGFRVIAPDLRGHGGSTWSGDKRYSAKVLAEDVRALVVALDLYTRPAAVVGVGVGAAVALTFTLANPGLVGALSLLEFALPELGDSNEEAAEGGQSTSPAWWSGYPGQGAVFQGVAELAALLGHPLATLGPLDAQKLAGFMLRLQPASGQAEPGDMPAREDADKEAARQGIQAFLRGGNRRPASAAAAAWAAMPVNLLLRPQSVPPRFSLAADPGWRFHFDPEWTWRRLSGLRAHLQVLVGASSGWVTEAQCRAMAETVCDPPAPVAVSALPGLSHCALPDAAPMIAKNLLAFLEGPAIAALQRPREPAQRRPETLGLRPLPEYQTLEEAKKALGPRALPSAEAVAQELQRLALENGEDPEDEAGSSADARQTALANNPSDYYGMIG</sequence>
<dbReference type="PANTHER" id="PTHR43798:SF33">
    <property type="entry name" value="HYDROLASE, PUTATIVE (AFU_ORTHOLOGUE AFUA_2G14860)-RELATED"/>
    <property type="match status" value="1"/>
</dbReference>
<dbReference type="SUPFAM" id="SSF53474">
    <property type="entry name" value="alpha/beta-Hydrolases"/>
    <property type="match status" value="1"/>
</dbReference>
<dbReference type="Gene3D" id="3.40.50.1820">
    <property type="entry name" value="alpha/beta hydrolase"/>
    <property type="match status" value="1"/>
</dbReference>
<dbReference type="AlphaFoldDB" id="A0AAD9IKE3"/>
<protein>
    <recommendedName>
        <fullName evidence="2">AB hydrolase-1 domain-containing protein</fullName>
    </recommendedName>
</protein>
<keyword evidence="4" id="KW-1185">Reference proteome</keyword>
<organism evidence="3 4">
    <name type="scientific">Prototheca wickerhamii</name>
    <dbReference type="NCBI Taxonomy" id="3111"/>
    <lineage>
        <taxon>Eukaryota</taxon>
        <taxon>Viridiplantae</taxon>
        <taxon>Chlorophyta</taxon>
        <taxon>core chlorophytes</taxon>
        <taxon>Trebouxiophyceae</taxon>
        <taxon>Chlorellales</taxon>
        <taxon>Chlorellaceae</taxon>
        <taxon>Prototheca</taxon>
    </lineage>
</organism>
<evidence type="ECO:0000313" key="4">
    <source>
        <dbReference type="Proteomes" id="UP001255856"/>
    </source>
</evidence>